<dbReference type="Gene3D" id="2.40.50.100">
    <property type="match status" value="1"/>
</dbReference>
<dbReference type="GO" id="GO:0015562">
    <property type="term" value="F:efflux transmembrane transporter activity"/>
    <property type="evidence" value="ECO:0007669"/>
    <property type="project" value="TreeGrafter"/>
</dbReference>
<dbReference type="Gene3D" id="2.40.30.170">
    <property type="match status" value="1"/>
</dbReference>
<organism evidence="3 4">
    <name type="scientific">Segnochrobactrum spirostomi</name>
    <dbReference type="NCBI Taxonomy" id="2608987"/>
    <lineage>
        <taxon>Bacteria</taxon>
        <taxon>Pseudomonadati</taxon>
        <taxon>Pseudomonadota</taxon>
        <taxon>Alphaproteobacteria</taxon>
        <taxon>Hyphomicrobiales</taxon>
        <taxon>Segnochrobactraceae</taxon>
        <taxon>Segnochrobactrum</taxon>
    </lineage>
</organism>
<evidence type="ECO:0000313" key="4">
    <source>
        <dbReference type="Proteomes" id="UP000332515"/>
    </source>
</evidence>
<proteinExistence type="predicted"/>
<dbReference type="InterPro" id="IPR058625">
    <property type="entry name" value="MdtA-like_BSH"/>
</dbReference>
<comment type="caution">
    <text evidence="3">The sequence shown here is derived from an EMBL/GenBank/DDBJ whole genome shotgun (WGS) entry which is preliminary data.</text>
</comment>
<accession>A0A6A7Y820</accession>
<dbReference type="PANTHER" id="PTHR30469:SF15">
    <property type="entry name" value="HLYD FAMILY OF SECRETION PROTEINS"/>
    <property type="match status" value="1"/>
</dbReference>
<dbReference type="PANTHER" id="PTHR30469">
    <property type="entry name" value="MULTIDRUG RESISTANCE PROTEIN MDTA"/>
    <property type="match status" value="1"/>
</dbReference>
<dbReference type="Gene3D" id="1.10.287.470">
    <property type="entry name" value="Helix hairpin bin"/>
    <property type="match status" value="1"/>
</dbReference>
<evidence type="ECO:0000259" key="2">
    <source>
        <dbReference type="Pfam" id="PF25917"/>
    </source>
</evidence>
<evidence type="ECO:0000313" key="3">
    <source>
        <dbReference type="EMBL" id="MQT14845.1"/>
    </source>
</evidence>
<feature type="coiled-coil region" evidence="1">
    <location>
        <begin position="101"/>
        <end position="135"/>
    </location>
</feature>
<name>A0A6A7Y820_9HYPH</name>
<dbReference type="Pfam" id="PF25917">
    <property type="entry name" value="BSH_RND"/>
    <property type="match status" value="1"/>
</dbReference>
<dbReference type="Proteomes" id="UP000332515">
    <property type="component" value="Unassembled WGS sequence"/>
</dbReference>
<reference evidence="3 4" key="1">
    <citation type="submission" date="2019-09" db="EMBL/GenBank/DDBJ databases">
        <title>Segnochrobactrum spirostomi gen. nov., sp. nov., isolated from the ciliate Spirostomum cf. yagiui and description of a novel family, Segnochrobactraceae fam. nov. within the order Rhizobiales of the class Alphaproteobacteria.</title>
        <authorList>
            <person name="Akter S."/>
            <person name="Shazib S.U.A."/>
            <person name="Shin M.K."/>
        </authorList>
    </citation>
    <scope>NUCLEOTIDE SEQUENCE [LARGE SCALE GENOMIC DNA]</scope>
    <source>
        <strain evidence="3 4">Sp-1</strain>
    </source>
</reference>
<evidence type="ECO:0000256" key="1">
    <source>
        <dbReference type="SAM" id="Coils"/>
    </source>
</evidence>
<feature type="domain" description="Multidrug resistance protein MdtA-like barrel-sandwich hybrid" evidence="2">
    <location>
        <begin position="72"/>
        <end position="216"/>
    </location>
</feature>
<dbReference type="AlphaFoldDB" id="A0A6A7Y820"/>
<keyword evidence="1" id="KW-0175">Coiled coil</keyword>
<gene>
    <name evidence="3" type="ORF">F0357_19730</name>
</gene>
<dbReference type="EMBL" id="VWNA01000002">
    <property type="protein sequence ID" value="MQT14845.1"/>
    <property type="molecule type" value="Genomic_DNA"/>
</dbReference>
<protein>
    <submittedName>
        <fullName evidence="3">HlyD family efflux transporter periplasmic adaptor subunit</fullName>
    </submittedName>
</protein>
<sequence>MTRTRNVIAAGSLGLLLLVGLGTGLAALLSPAASEPDPAAVLAQSQVIAAARGRVEVEGGLSRILAAHDRIVREVRVAEGQQVKDGEVLAVLDERAADIAVQAAAAEQSEAQARLQAAQAKHDGLARQVDRLRRAAKAQAVTPQALDDAEAGLAGATADVRLAKAGAAVAAAKLASARLELDQRQIRAALDGEVVRRTVKPGDTISAAAMTELFVIMPNAPLVVRAEIQEQFVRQIKPGLEADIVSESDEHVTTVGRVLRMGQFLDTRRSSESVADRVDVRVADCIVSLKADGAFLVGQRVYVRFKRPLP</sequence>
<dbReference type="GO" id="GO:1990281">
    <property type="term" value="C:efflux pump complex"/>
    <property type="evidence" value="ECO:0007669"/>
    <property type="project" value="TreeGrafter"/>
</dbReference>
<keyword evidence="4" id="KW-1185">Reference proteome</keyword>
<dbReference type="SUPFAM" id="SSF111369">
    <property type="entry name" value="HlyD-like secretion proteins"/>
    <property type="match status" value="1"/>
</dbReference>